<organism evidence="10 11">
    <name type="scientific">Micromonospora cremea</name>
    <dbReference type="NCBI Taxonomy" id="709881"/>
    <lineage>
        <taxon>Bacteria</taxon>
        <taxon>Bacillati</taxon>
        <taxon>Actinomycetota</taxon>
        <taxon>Actinomycetes</taxon>
        <taxon>Micromonosporales</taxon>
        <taxon>Micromonosporaceae</taxon>
        <taxon>Micromonospora</taxon>
    </lineage>
</organism>
<dbReference type="Pfam" id="PF12704">
    <property type="entry name" value="MacB_PCD"/>
    <property type="match status" value="1"/>
</dbReference>
<dbReference type="RefSeq" id="WP_074309973.1">
    <property type="nucleotide sequence ID" value="NZ_FSQT01000001.1"/>
</dbReference>
<evidence type="ECO:0000256" key="4">
    <source>
        <dbReference type="ARBA" id="ARBA00022989"/>
    </source>
</evidence>
<evidence type="ECO:0000259" key="8">
    <source>
        <dbReference type="Pfam" id="PF02687"/>
    </source>
</evidence>
<keyword evidence="2" id="KW-1003">Cell membrane</keyword>
<dbReference type="InterPro" id="IPR050250">
    <property type="entry name" value="Macrolide_Exporter_MacB"/>
</dbReference>
<accession>A0A1N5VFN7</accession>
<dbReference type="Pfam" id="PF02687">
    <property type="entry name" value="FtsX"/>
    <property type="match status" value="2"/>
</dbReference>
<dbReference type="STRING" id="709881.SAMN04489832_1548"/>
<dbReference type="AlphaFoldDB" id="A0A1N5VFN7"/>
<comment type="subcellular location">
    <subcellularLocation>
        <location evidence="1">Cell membrane</location>
        <topology evidence="1">Multi-pass membrane protein</topology>
    </subcellularLocation>
</comment>
<keyword evidence="4 7" id="KW-1133">Transmembrane helix</keyword>
<feature type="transmembrane region" description="Helical" evidence="7">
    <location>
        <begin position="644"/>
        <end position="670"/>
    </location>
</feature>
<evidence type="ECO:0000313" key="11">
    <source>
        <dbReference type="Proteomes" id="UP000185124"/>
    </source>
</evidence>
<proteinExistence type="inferred from homology"/>
<evidence type="ECO:0000256" key="3">
    <source>
        <dbReference type="ARBA" id="ARBA00022692"/>
    </source>
</evidence>
<name>A0A1N5VFN7_9ACTN</name>
<dbReference type="GO" id="GO:0022857">
    <property type="term" value="F:transmembrane transporter activity"/>
    <property type="evidence" value="ECO:0007669"/>
    <property type="project" value="TreeGrafter"/>
</dbReference>
<evidence type="ECO:0000313" key="10">
    <source>
        <dbReference type="EMBL" id="SIM70965.1"/>
    </source>
</evidence>
<dbReference type="PANTHER" id="PTHR30572">
    <property type="entry name" value="MEMBRANE COMPONENT OF TRANSPORTER-RELATED"/>
    <property type="match status" value="1"/>
</dbReference>
<feature type="transmembrane region" description="Helical" evidence="7">
    <location>
        <begin position="248"/>
        <end position="276"/>
    </location>
</feature>
<evidence type="ECO:0000256" key="1">
    <source>
        <dbReference type="ARBA" id="ARBA00004651"/>
    </source>
</evidence>
<feature type="transmembrane region" description="Helical" evidence="7">
    <location>
        <begin position="296"/>
        <end position="321"/>
    </location>
</feature>
<gene>
    <name evidence="10" type="ORF">SAMN04489832_1548</name>
</gene>
<feature type="transmembrane region" description="Helical" evidence="7">
    <location>
        <begin position="691"/>
        <end position="713"/>
    </location>
</feature>
<protein>
    <submittedName>
        <fullName evidence="10">Putative ABC transport system permease protein</fullName>
    </submittedName>
</protein>
<dbReference type="InterPro" id="IPR003838">
    <property type="entry name" value="ABC3_permease_C"/>
</dbReference>
<feature type="transmembrane region" description="Helical" evidence="7">
    <location>
        <begin position="20"/>
        <end position="40"/>
    </location>
</feature>
<feature type="domain" description="ABC3 transporter permease C-terminal" evidence="8">
    <location>
        <begin position="254"/>
        <end position="372"/>
    </location>
</feature>
<evidence type="ECO:0000256" key="5">
    <source>
        <dbReference type="ARBA" id="ARBA00023136"/>
    </source>
</evidence>
<evidence type="ECO:0000259" key="9">
    <source>
        <dbReference type="Pfam" id="PF12704"/>
    </source>
</evidence>
<comment type="similarity">
    <text evidence="6">Belongs to the ABC-4 integral membrane protein family.</text>
</comment>
<sequence>MSAVWRASRAAVRRRRLQTFVIGLVVLLSTASIVVALALLDASSAPFDRAFAERRGAHVVATYDAAAVTDAQLAEHRPDVTAVAGPFRQATVDTSRDGNVPRLQGRPLTVVGRADPGGPVDTVDIWHGRWATGPGEIVLNEAPPAAGYQARFGPEDERVTLADGTTFTVVGRAYSISRTADAWVAPVRIAALRPTTVQMLYRFADAGTTSKVEGHLAALRAGLPPDALVAAESHLVVKETIAAGPGAYVPFLVVFGVLGLIVAVLIVGNVVSGAVVSGYRHIGVLKAMGFTPRQVVAVYLAMVSVPAVVGCVLGTVLGDLGARPLLRSAFLGLGFGSEVGVAPWIDVAALVGAPAVVLLAALVPALRAYRLSAAEAISAGSAPRPGRALRVQRALGGTRLPRAVSLGLGLPFARPARTALTMAAVVLGVVTVTFATGMSETVRRYSDLTDLKDTPIAVRPLRPDGGQPVTQRSVPEVEQLLRSVPGTTRVAGGLDLEVSIVGDREPATVYFVRGDVPAMGFADQIVTGRWLRAADEVVAPSTVLHDHGLAVGDRVIVRFGDRERSVTVVGEIMSTAPGWPRMVAGWDTFERLAPDYRILPHEMYYALAVAPGTDTGRYLAAIRTADPGLDVWDNSGSNSYTTAVVALSTVLTLLLGLVAALGVFNTVVLNTRDRRRDLGMLKSIGMTPRQVVVMMVTSMAALGVFGGLLGVPLGMLAHRVVVPITADAANLSLAKALLQVWQPGGLALLAGAGLAITVLGALLPARSAARLTIAEVLHNE</sequence>
<evidence type="ECO:0000256" key="6">
    <source>
        <dbReference type="ARBA" id="ARBA00038076"/>
    </source>
</evidence>
<evidence type="ECO:0000256" key="7">
    <source>
        <dbReference type="SAM" id="Phobius"/>
    </source>
</evidence>
<keyword evidence="3 7" id="KW-0812">Transmembrane</keyword>
<dbReference type="InterPro" id="IPR025857">
    <property type="entry name" value="MacB_PCD"/>
</dbReference>
<evidence type="ECO:0000256" key="2">
    <source>
        <dbReference type="ARBA" id="ARBA00022475"/>
    </source>
</evidence>
<dbReference type="GO" id="GO:0005886">
    <property type="term" value="C:plasma membrane"/>
    <property type="evidence" value="ECO:0007669"/>
    <property type="project" value="UniProtKB-SubCell"/>
</dbReference>
<feature type="domain" description="ABC3 transporter permease C-terminal" evidence="8">
    <location>
        <begin position="650"/>
        <end position="772"/>
    </location>
</feature>
<keyword evidence="11" id="KW-1185">Reference proteome</keyword>
<dbReference type="Proteomes" id="UP000185124">
    <property type="component" value="Unassembled WGS sequence"/>
</dbReference>
<feature type="domain" description="MacB-like periplasmic core" evidence="9">
    <location>
        <begin position="418"/>
        <end position="624"/>
    </location>
</feature>
<feature type="transmembrane region" description="Helical" evidence="7">
    <location>
        <begin position="341"/>
        <end position="363"/>
    </location>
</feature>
<dbReference type="OrthoDB" id="3207485at2"/>
<reference evidence="11" key="1">
    <citation type="submission" date="2016-12" db="EMBL/GenBank/DDBJ databases">
        <authorList>
            <person name="Varghese N."/>
            <person name="Submissions S."/>
        </authorList>
    </citation>
    <scope>NUCLEOTIDE SEQUENCE [LARGE SCALE GENOMIC DNA]</scope>
    <source>
        <strain evidence="11">DSM 45599</strain>
    </source>
</reference>
<feature type="transmembrane region" description="Helical" evidence="7">
    <location>
        <begin position="740"/>
        <end position="763"/>
    </location>
</feature>
<feature type="transmembrane region" description="Helical" evidence="7">
    <location>
        <begin position="419"/>
        <end position="438"/>
    </location>
</feature>
<dbReference type="PANTHER" id="PTHR30572:SF4">
    <property type="entry name" value="ABC TRANSPORTER PERMEASE YTRF"/>
    <property type="match status" value="1"/>
</dbReference>
<dbReference type="EMBL" id="FSQT01000001">
    <property type="protein sequence ID" value="SIM70965.1"/>
    <property type="molecule type" value="Genomic_DNA"/>
</dbReference>
<keyword evidence="5 7" id="KW-0472">Membrane</keyword>